<dbReference type="STRING" id="106004.A0A1Y2EYF8"/>
<dbReference type="InterPro" id="IPR042024">
    <property type="entry name" value="D-XK_euk"/>
</dbReference>
<keyword evidence="3 6" id="KW-0808">Transferase</keyword>
<dbReference type="InterPro" id="IPR018485">
    <property type="entry name" value="FGGY_C"/>
</dbReference>
<dbReference type="Gene3D" id="3.30.420.40">
    <property type="match status" value="2"/>
</dbReference>
<dbReference type="InterPro" id="IPR043129">
    <property type="entry name" value="ATPase_NBD"/>
</dbReference>
<dbReference type="AlphaFoldDB" id="A0A1Y2EYF8"/>
<dbReference type="Proteomes" id="UP000193467">
    <property type="component" value="Unassembled WGS sequence"/>
</dbReference>
<keyword evidence="11" id="KW-1185">Reference proteome</keyword>
<keyword evidence="2 6" id="KW-0859">Xylose metabolism</keyword>
<dbReference type="EMBL" id="MCGR01000034">
    <property type="protein sequence ID" value="ORY76517.1"/>
    <property type="molecule type" value="Genomic_DNA"/>
</dbReference>
<evidence type="ECO:0000259" key="9">
    <source>
        <dbReference type="Pfam" id="PF02782"/>
    </source>
</evidence>
<keyword evidence="4 6" id="KW-0418">Kinase</keyword>
<organism evidence="10 11">
    <name type="scientific">Leucosporidium creatinivorum</name>
    <dbReference type="NCBI Taxonomy" id="106004"/>
    <lineage>
        <taxon>Eukaryota</taxon>
        <taxon>Fungi</taxon>
        <taxon>Dikarya</taxon>
        <taxon>Basidiomycota</taxon>
        <taxon>Pucciniomycotina</taxon>
        <taxon>Microbotryomycetes</taxon>
        <taxon>Leucosporidiales</taxon>
        <taxon>Leucosporidium</taxon>
    </lineage>
</organism>
<evidence type="ECO:0000256" key="7">
    <source>
        <dbReference type="SAM" id="MobiDB-lite"/>
    </source>
</evidence>
<evidence type="ECO:0000256" key="5">
    <source>
        <dbReference type="ARBA" id="ARBA00048885"/>
    </source>
</evidence>
<comment type="caution">
    <text evidence="10">The sequence shown here is derived from an EMBL/GenBank/DDBJ whole genome shotgun (WGS) entry which is preliminary data.</text>
</comment>
<feature type="region of interest" description="Disordered" evidence="7">
    <location>
        <begin position="1"/>
        <end position="29"/>
    </location>
</feature>
<evidence type="ECO:0000256" key="6">
    <source>
        <dbReference type="RuleBase" id="RU367058"/>
    </source>
</evidence>
<dbReference type="GO" id="GO:0005524">
    <property type="term" value="F:ATP binding"/>
    <property type="evidence" value="ECO:0007669"/>
    <property type="project" value="UniProtKB-UniRule"/>
</dbReference>
<evidence type="ECO:0000259" key="8">
    <source>
        <dbReference type="Pfam" id="PF00370"/>
    </source>
</evidence>
<gene>
    <name evidence="10" type="ORF">BCR35DRAFT_305745</name>
</gene>
<comment type="catalytic activity">
    <reaction evidence="5 6">
        <text>D-xylulose + ATP = D-xylulose 5-phosphate + ADP + H(+)</text>
        <dbReference type="Rhea" id="RHEA:10964"/>
        <dbReference type="ChEBI" id="CHEBI:15378"/>
        <dbReference type="ChEBI" id="CHEBI:17140"/>
        <dbReference type="ChEBI" id="CHEBI:30616"/>
        <dbReference type="ChEBI" id="CHEBI:57737"/>
        <dbReference type="ChEBI" id="CHEBI:456216"/>
        <dbReference type="EC" id="2.7.1.17"/>
    </reaction>
</comment>
<evidence type="ECO:0000256" key="1">
    <source>
        <dbReference type="ARBA" id="ARBA00009156"/>
    </source>
</evidence>
<dbReference type="InParanoid" id="A0A1Y2EYF8"/>
<dbReference type="EC" id="2.7.1.17" evidence="6"/>
<keyword evidence="6" id="KW-0067">ATP-binding</keyword>
<dbReference type="FunCoup" id="A0A1Y2EYF8">
    <property type="interactions" value="328"/>
</dbReference>
<comment type="function">
    <text evidence="6">Highly specific D-xylulose kinase which participates in the catabolism of xylose. Xylose is a major component of hemicelluloses such as xylan. Most fungi utilize D-xylose via three enzymatic reactions, xylose reductase (XR), xylitol dehydrogenase (XDH), and xylulokinase, to form xylulose 5-phosphate, which enters pentose phosphate pathway.</text>
</comment>
<evidence type="ECO:0000256" key="3">
    <source>
        <dbReference type="ARBA" id="ARBA00022679"/>
    </source>
</evidence>
<evidence type="ECO:0000256" key="4">
    <source>
        <dbReference type="ARBA" id="ARBA00022777"/>
    </source>
</evidence>
<protein>
    <recommendedName>
        <fullName evidence="6">Xylulose kinase</fullName>
        <ecNumber evidence="6">2.7.1.17</ecNumber>
    </recommendedName>
</protein>
<name>A0A1Y2EYF8_9BASI</name>
<accession>A0A1Y2EYF8</accession>
<sequence>MAIPPNAIINDLSGGGMPSPFSYDPHSGETRTFSWQEQQRELSAIQQQPMDDSLFIGLDLSTQALKASFVNAALEGVAEHVVRFDEDLPHFKTKSGVHSGEKGKVTSPVAMWIEAVDLLLDRISKAENGKDLLSRVKAISGAGQQHASVYWSTSAPSLLSSLDPTKTLASQITDEAFTITTSPNWQDSSTTKECRDMEQAIGGEEAMARRTGSRAHERFTGPQILKLRREQPELYEKTDKISLVSSFLTTLFCADGEIKAMEESDACGMNLWDLETGDGWDQELLKYVAGGEKEAAELERKLGPIEKDGGVAAGKIGTWFVKRYGMNEECLVNPFTGDNPATILSFSLLTGEVVVSLGTSDTILLSTTDYAPNPDSHVFAYPANRAGGKRSYMAMLCYKNGSLPREHIRDQYAEGSWDKFNDLVDNIGYPTLEQAPTRPIGFYFLKHEIIPHNGYGIHHFEGADGHAVEEFSDPTFNARAVLESQFLSFRLRVSGMLSSSTGLPLRIFAVGGASANQCIKNTLSTVLAAPVFQPGASSANSCSIGGCMKAYWCYARLTQPDLGFEDAVRQARLRKVGGTATGRAGKAPKGEASSQLVAVPDYAATDAYDAMMERFAKFEKRACE</sequence>
<keyword evidence="6" id="KW-0547">Nucleotide-binding</keyword>
<evidence type="ECO:0000313" key="11">
    <source>
        <dbReference type="Proteomes" id="UP000193467"/>
    </source>
</evidence>
<feature type="domain" description="Carbohydrate kinase FGGY N-terminal" evidence="8">
    <location>
        <begin position="184"/>
        <end position="343"/>
    </location>
</feature>
<dbReference type="GO" id="GO:0042732">
    <property type="term" value="P:D-xylose metabolic process"/>
    <property type="evidence" value="ECO:0007669"/>
    <property type="project" value="UniProtKB-UniRule"/>
</dbReference>
<dbReference type="FunFam" id="3.30.420.40:FF:000118">
    <property type="entry name" value="Xylulose kinase 2"/>
    <property type="match status" value="1"/>
</dbReference>
<evidence type="ECO:0000313" key="10">
    <source>
        <dbReference type="EMBL" id="ORY76517.1"/>
    </source>
</evidence>
<reference evidence="10 11" key="1">
    <citation type="submission" date="2016-07" db="EMBL/GenBank/DDBJ databases">
        <title>Pervasive Adenine N6-methylation of Active Genes in Fungi.</title>
        <authorList>
            <consortium name="DOE Joint Genome Institute"/>
            <person name="Mondo S.J."/>
            <person name="Dannebaum R.O."/>
            <person name="Kuo R.C."/>
            <person name="Labutti K."/>
            <person name="Haridas S."/>
            <person name="Kuo A."/>
            <person name="Salamov A."/>
            <person name="Ahrendt S.R."/>
            <person name="Lipzen A."/>
            <person name="Sullivan W."/>
            <person name="Andreopoulos W.B."/>
            <person name="Clum A."/>
            <person name="Lindquist E."/>
            <person name="Daum C."/>
            <person name="Ramamoorthy G.K."/>
            <person name="Gryganskyi A."/>
            <person name="Culley D."/>
            <person name="Magnuson J.K."/>
            <person name="James T.Y."/>
            <person name="O'Malley M.A."/>
            <person name="Stajich J.E."/>
            <person name="Spatafora J.W."/>
            <person name="Visel A."/>
            <person name="Grigoriev I.V."/>
        </authorList>
    </citation>
    <scope>NUCLEOTIDE SEQUENCE [LARGE SCALE GENOMIC DNA]</scope>
    <source>
        <strain evidence="10 11">62-1032</strain>
    </source>
</reference>
<dbReference type="InterPro" id="IPR018484">
    <property type="entry name" value="FGGY_N"/>
</dbReference>
<dbReference type="GO" id="GO:0005997">
    <property type="term" value="P:xylulose metabolic process"/>
    <property type="evidence" value="ECO:0007669"/>
    <property type="project" value="TreeGrafter"/>
</dbReference>
<dbReference type="GO" id="GO:0004856">
    <property type="term" value="F:D-xylulokinase activity"/>
    <property type="evidence" value="ECO:0007669"/>
    <property type="project" value="UniProtKB-UniRule"/>
</dbReference>
<dbReference type="CDD" id="cd07776">
    <property type="entry name" value="ASKHA_NBD_FGGY_SpXK-like"/>
    <property type="match status" value="1"/>
</dbReference>
<dbReference type="OrthoDB" id="1728974at2759"/>
<dbReference type="Pfam" id="PF02782">
    <property type="entry name" value="FGGY_C"/>
    <property type="match status" value="1"/>
</dbReference>
<keyword evidence="6" id="KW-0119">Carbohydrate metabolism</keyword>
<proteinExistence type="inferred from homology"/>
<dbReference type="PANTHER" id="PTHR10196:SF57">
    <property type="entry name" value="XYLULOSE KINASE"/>
    <property type="match status" value="1"/>
</dbReference>
<dbReference type="SUPFAM" id="SSF53067">
    <property type="entry name" value="Actin-like ATPase domain"/>
    <property type="match status" value="2"/>
</dbReference>
<evidence type="ECO:0000256" key="2">
    <source>
        <dbReference type="ARBA" id="ARBA00022629"/>
    </source>
</evidence>
<comment type="similarity">
    <text evidence="1 6">Belongs to the FGGY kinase family.</text>
</comment>
<dbReference type="PANTHER" id="PTHR10196">
    <property type="entry name" value="SUGAR KINASE"/>
    <property type="match status" value="1"/>
</dbReference>
<dbReference type="GO" id="GO:0005829">
    <property type="term" value="C:cytosol"/>
    <property type="evidence" value="ECO:0007669"/>
    <property type="project" value="TreeGrafter"/>
</dbReference>
<dbReference type="Pfam" id="PF00370">
    <property type="entry name" value="FGGY_N"/>
    <property type="match status" value="1"/>
</dbReference>
<feature type="domain" description="Carbohydrate kinase FGGY C-terminal" evidence="9">
    <location>
        <begin position="354"/>
        <end position="551"/>
    </location>
</feature>